<reference evidence="1" key="2">
    <citation type="journal article" date="2015" name="Data Brief">
        <title>Shoot transcriptome of the giant reed, Arundo donax.</title>
        <authorList>
            <person name="Barrero R.A."/>
            <person name="Guerrero F.D."/>
            <person name="Moolhuijzen P."/>
            <person name="Goolsby J.A."/>
            <person name="Tidwell J."/>
            <person name="Bellgard S.E."/>
            <person name="Bellgard M.I."/>
        </authorList>
    </citation>
    <scope>NUCLEOTIDE SEQUENCE</scope>
    <source>
        <tissue evidence="1">Shoot tissue taken approximately 20 cm above the soil surface</tissue>
    </source>
</reference>
<sequence length="52" mass="5887">MPAIIGPKQMDNICDPSGTSAWFHTFTRVNTTQFDLIRPMPSRKLAHQNPSM</sequence>
<dbReference type="EMBL" id="GBRH01280528">
    <property type="protein sequence ID" value="JAD17367.1"/>
    <property type="molecule type" value="Transcribed_RNA"/>
</dbReference>
<reference evidence="1" key="1">
    <citation type="submission" date="2014-09" db="EMBL/GenBank/DDBJ databases">
        <authorList>
            <person name="Magalhaes I.L.F."/>
            <person name="Oliveira U."/>
            <person name="Santos F.R."/>
            <person name="Vidigal T.H.D.A."/>
            <person name="Brescovit A.D."/>
            <person name="Santos A.J."/>
        </authorList>
    </citation>
    <scope>NUCLEOTIDE SEQUENCE</scope>
    <source>
        <tissue evidence="1">Shoot tissue taken approximately 20 cm above the soil surface</tissue>
    </source>
</reference>
<evidence type="ECO:0000313" key="1">
    <source>
        <dbReference type="EMBL" id="JAD17367.1"/>
    </source>
</evidence>
<dbReference type="AlphaFoldDB" id="A0A0A8Y062"/>
<organism evidence="1">
    <name type="scientific">Arundo donax</name>
    <name type="common">Giant reed</name>
    <name type="synonym">Donax arundinaceus</name>
    <dbReference type="NCBI Taxonomy" id="35708"/>
    <lineage>
        <taxon>Eukaryota</taxon>
        <taxon>Viridiplantae</taxon>
        <taxon>Streptophyta</taxon>
        <taxon>Embryophyta</taxon>
        <taxon>Tracheophyta</taxon>
        <taxon>Spermatophyta</taxon>
        <taxon>Magnoliopsida</taxon>
        <taxon>Liliopsida</taxon>
        <taxon>Poales</taxon>
        <taxon>Poaceae</taxon>
        <taxon>PACMAD clade</taxon>
        <taxon>Arundinoideae</taxon>
        <taxon>Arundineae</taxon>
        <taxon>Arundo</taxon>
    </lineage>
</organism>
<proteinExistence type="predicted"/>
<name>A0A0A8Y062_ARUDO</name>
<accession>A0A0A8Y062</accession>
<protein>
    <submittedName>
        <fullName evidence="1">Uncharacterized protein</fullName>
    </submittedName>
</protein>